<dbReference type="SUPFAM" id="SSF51206">
    <property type="entry name" value="cAMP-binding domain-like"/>
    <property type="match status" value="1"/>
</dbReference>
<reference evidence="6" key="1">
    <citation type="journal article" date="2020" name="mSystems">
        <title>Genome- and Community-Level Interaction Insights into Carbon Utilization and Element Cycling Functions of Hydrothermarchaeota in Hydrothermal Sediment.</title>
        <authorList>
            <person name="Zhou Z."/>
            <person name="Liu Y."/>
            <person name="Xu W."/>
            <person name="Pan J."/>
            <person name="Luo Z.H."/>
            <person name="Li M."/>
        </authorList>
    </citation>
    <scope>NUCLEOTIDE SEQUENCE [LARGE SCALE GENOMIC DNA]</scope>
    <source>
        <strain evidence="6">HyVt-538</strain>
    </source>
</reference>
<dbReference type="Proteomes" id="UP000885806">
    <property type="component" value="Unassembled WGS sequence"/>
</dbReference>
<dbReference type="InterPro" id="IPR014710">
    <property type="entry name" value="RmlC-like_jellyroll"/>
</dbReference>
<evidence type="ECO:0000256" key="3">
    <source>
        <dbReference type="ARBA" id="ARBA00023163"/>
    </source>
</evidence>
<evidence type="ECO:0000256" key="1">
    <source>
        <dbReference type="ARBA" id="ARBA00023015"/>
    </source>
</evidence>
<dbReference type="AlphaFoldDB" id="A0A7V5U1D0"/>
<evidence type="ECO:0000313" key="6">
    <source>
        <dbReference type="EMBL" id="HHI88945.1"/>
    </source>
</evidence>
<dbReference type="PROSITE" id="PS50042">
    <property type="entry name" value="CNMP_BINDING_3"/>
    <property type="match status" value="1"/>
</dbReference>
<protein>
    <submittedName>
        <fullName evidence="6">Cyclic nucleotide-binding domain-containing protein</fullName>
    </submittedName>
</protein>
<dbReference type="Gene3D" id="2.60.120.10">
    <property type="entry name" value="Jelly Rolls"/>
    <property type="match status" value="1"/>
</dbReference>
<evidence type="ECO:0000259" key="4">
    <source>
        <dbReference type="PROSITE" id="PS50042"/>
    </source>
</evidence>
<dbReference type="CDD" id="cd00038">
    <property type="entry name" value="CAP_ED"/>
    <property type="match status" value="1"/>
</dbReference>
<dbReference type="PROSITE" id="PS51063">
    <property type="entry name" value="HTH_CRP_2"/>
    <property type="match status" value="1"/>
</dbReference>
<dbReference type="GO" id="GO:0005829">
    <property type="term" value="C:cytosol"/>
    <property type="evidence" value="ECO:0007669"/>
    <property type="project" value="TreeGrafter"/>
</dbReference>
<gene>
    <name evidence="6" type="ORF">ENK01_03240</name>
</gene>
<name>A0A7V5U1D0_9PROT</name>
<accession>A0A7V5U1D0</accession>
<dbReference type="InterPro" id="IPR036390">
    <property type="entry name" value="WH_DNA-bd_sf"/>
</dbReference>
<dbReference type="InterPro" id="IPR036388">
    <property type="entry name" value="WH-like_DNA-bd_sf"/>
</dbReference>
<keyword evidence="3" id="KW-0804">Transcription</keyword>
<dbReference type="GO" id="GO:0003700">
    <property type="term" value="F:DNA-binding transcription factor activity"/>
    <property type="evidence" value="ECO:0007669"/>
    <property type="project" value="TreeGrafter"/>
</dbReference>
<dbReference type="InterPro" id="IPR012318">
    <property type="entry name" value="HTH_CRP"/>
</dbReference>
<dbReference type="SMART" id="SM00100">
    <property type="entry name" value="cNMP"/>
    <property type="match status" value="1"/>
</dbReference>
<feature type="domain" description="HTH crp-type" evidence="5">
    <location>
        <begin position="425"/>
        <end position="495"/>
    </location>
</feature>
<dbReference type="PANTHER" id="PTHR24567">
    <property type="entry name" value="CRP FAMILY TRANSCRIPTIONAL REGULATORY PROTEIN"/>
    <property type="match status" value="1"/>
</dbReference>
<dbReference type="EMBL" id="DROP01000218">
    <property type="protein sequence ID" value="HHI88945.1"/>
    <property type="molecule type" value="Genomic_DNA"/>
</dbReference>
<dbReference type="InterPro" id="IPR013587">
    <property type="entry name" value="Nitrate/nitrite_sensing"/>
</dbReference>
<dbReference type="InterPro" id="IPR018490">
    <property type="entry name" value="cNMP-bd_dom_sf"/>
</dbReference>
<dbReference type="SUPFAM" id="SSF46785">
    <property type="entry name" value="Winged helix' DNA-binding domain"/>
    <property type="match status" value="1"/>
</dbReference>
<sequence length="523" mass="59447">MKMDMQQTSFSLSLLQALAGVAHYLQKERGYTAIFIDSEGEIFSDELRAHYSLTDQAIAQLEDLIAAHPKTECSWQRKLDKIPLTKQALTECRQKVQDMQLSFAEALNAYTYKFIYPTLDVNIEIALSIEGVNPLKVSAYSNFLQWKERTGRERAWGAHGFCSKVFKNREFSERMLSLLEEQRAYRRAFMSLASEGQRKKVENSLGGYVMECLDSIHSQLKHAEHSQDLEVLSPITWFELLTGKMDRLYAAEQELIAGLDPDGPHPVSISNIGTVQPRLERHMALIRSLPVFSKLGEDELEELLRHGDILNYEKGKLLFMQGEILSRYYLILEGWVKLYKSSDAGDEAVLQMLSSGDSLMEAAVFLNIPSLVSAQVVQNVKLLSLPAPIIRQSLQENKKLAMNMIGGLSMRSQGLIRQIEHSRLKTATERVGWFLLKLGMEQHGGQGNAITLPYDKSTIASYLDMTPETFSRTLKRFKNNGFRIRNDKIVQPDPRALCRFCDESLSGACRYKDHEDCPQTYLL</sequence>
<dbReference type="GO" id="GO:0003677">
    <property type="term" value="F:DNA binding"/>
    <property type="evidence" value="ECO:0007669"/>
    <property type="project" value="UniProtKB-KW"/>
</dbReference>
<feature type="domain" description="Cyclic nucleotide-binding" evidence="4">
    <location>
        <begin position="291"/>
        <end position="411"/>
    </location>
</feature>
<comment type="caution">
    <text evidence="6">The sequence shown here is derived from an EMBL/GenBank/DDBJ whole genome shotgun (WGS) entry which is preliminary data.</text>
</comment>
<organism evidence="6">
    <name type="scientific">Hellea balneolensis</name>
    <dbReference type="NCBI Taxonomy" id="287478"/>
    <lineage>
        <taxon>Bacteria</taxon>
        <taxon>Pseudomonadati</taxon>
        <taxon>Pseudomonadota</taxon>
        <taxon>Alphaproteobacteria</taxon>
        <taxon>Maricaulales</taxon>
        <taxon>Robiginitomaculaceae</taxon>
        <taxon>Hellea</taxon>
    </lineage>
</organism>
<dbReference type="InterPro" id="IPR000595">
    <property type="entry name" value="cNMP-bd_dom"/>
</dbReference>
<dbReference type="Pfam" id="PF00027">
    <property type="entry name" value="cNMP_binding"/>
    <property type="match status" value="1"/>
</dbReference>
<dbReference type="PANTHER" id="PTHR24567:SF74">
    <property type="entry name" value="HTH-TYPE TRANSCRIPTIONAL REGULATOR ARCR"/>
    <property type="match status" value="1"/>
</dbReference>
<evidence type="ECO:0000259" key="5">
    <source>
        <dbReference type="PROSITE" id="PS51063"/>
    </source>
</evidence>
<dbReference type="Pfam" id="PF13545">
    <property type="entry name" value="HTH_Crp_2"/>
    <property type="match status" value="1"/>
</dbReference>
<keyword evidence="1" id="KW-0805">Transcription regulation</keyword>
<keyword evidence="2" id="KW-0238">DNA-binding</keyword>
<evidence type="ECO:0000256" key="2">
    <source>
        <dbReference type="ARBA" id="ARBA00023125"/>
    </source>
</evidence>
<dbReference type="Pfam" id="PF08376">
    <property type="entry name" value="NIT"/>
    <property type="match status" value="1"/>
</dbReference>
<dbReference type="Gene3D" id="1.10.10.10">
    <property type="entry name" value="Winged helix-like DNA-binding domain superfamily/Winged helix DNA-binding domain"/>
    <property type="match status" value="1"/>
</dbReference>
<proteinExistence type="predicted"/>
<dbReference type="InterPro" id="IPR050397">
    <property type="entry name" value="Env_Response_Regulators"/>
</dbReference>